<dbReference type="Proteomes" id="UP001139646">
    <property type="component" value="Unassembled WGS sequence"/>
</dbReference>
<dbReference type="EMBL" id="JAKKSL010000002">
    <property type="protein sequence ID" value="MCI2284318.1"/>
    <property type="molecule type" value="Genomic_DNA"/>
</dbReference>
<keyword evidence="4" id="KW-1185">Reference proteome</keyword>
<dbReference type="RefSeq" id="WP_242286761.1">
    <property type="nucleotide sequence ID" value="NZ_JAKKSL010000002.1"/>
</dbReference>
<evidence type="ECO:0000259" key="2">
    <source>
        <dbReference type="Pfam" id="PF20148"/>
    </source>
</evidence>
<reference evidence="3" key="1">
    <citation type="submission" date="2022-01" db="EMBL/GenBank/DDBJ databases">
        <title>Colwellia maritima, isolated from seawater.</title>
        <authorList>
            <person name="Kristyanto S."/>
            <person name="Jung J."/>
            <person name="Jeon C.O."/>
        </authorList>
    </citation>
    <scope>NUCLEOTIDE SEQUENCE</scope>
    <source>
        <strain evidence="3">MSW7</strain>
    </source>
</reference>
<accession>A0ABS9X266</accession>
<feature type="domain" description="DUF6531" evidence="2">
    <location>
        <begin position="157"/>
        <end position="242"/>
    </location>
</feature>
<evidence type="ECO:0000313" key="3">
    <source>
        <dbReference type="EMBL" id="MCI2284318.1"/>
    </source>
</evidence>
<feature type="compositionally biased region" description="Low complexity" evidence="1">
    <location>
        <begin position="108"/>
        <end position="141"/>
    </location>
</feature>
<dbReference type="InterPro" id="IPR045351">
    <property type="entry name" value="DUF6531"/>
</dbReference>
<comment type="caution">
    <text evidence="3">The sequence shown here is derived from an EMBL/GenBank/DDBJ whole genome shotgun (WGS) entry which is preliminary data.</text>
</comment>
<evidence type="ECO:0000256" key="1">
    <source>
        <dbReference type="SAM" id="MobiDB-lite"/>
    </source>
</evidence>
<evidence type="ECO:0000313" key="4">
    <source>
        <dbReference type="Proteomes" id="UP001139646"/>
    </source>
</evidence>
<organism evidence="3 4">
    <name type="scientific">Colwellia maritima</name>
    <dbReference type="NCBI Taxonomy" id="2912588"/>
    <lineage>
        <taxon>Bacteria</taxon>
        <taxon>Pseudomonadati</taxon>
        <taxon>Pseudomonadota</taxon>
        <taxon>Gammaproteobacteria</taxon>
        <taxon>Alteromonadales</taxon>
        <taxon>Colwelliaceae</taxon>
        <taxon>Colwellia</taxon>
    </lineage>
</organism>
<sequence length="271" mass="29946">MQYFQFRGKNRRIVVLLRSAEAPGGYTLVSSGGDQAQLLVDEISQHLAKDVNALGHARSLLRQVGITVTQQARLVAPKLKEAISRELLHVYGENPQDSIHYSTEEAAPKASSSSSAKTPAVKPSNQGKQASNAAQSGSASNHTPTDVPISEQACRSDPVSLLSGEEILPLVDFTYQGIVPITWRRLYRSSKIDNNLGMGYGWRHGFSVQLEAHYQPGPKVGPKQPGRHWFELHDEEGRRHVFEQVKPGQTGLSNRNWLSLVSSARWQTNFN</sequence>
<proteinExistence type="predicted"/>
<name>A0ABS9X266_9GAMM</name>
<feature type="region of interest" description="Disordered" evidence="1">
    <location>
        <begin position="103"/>
        <end position="150"/>
    </location>
</feature>
<protein>
    <submittedName>
        <fullName evidence="3">DUF6531 domain-containing protein</fullName>
    </submittedName>
</protein>
<dbReference type="Pfam" id="PF20148">
    <property type="entry name" value="DUF6531"/>
    <property type="match status" value="1"/>
</dbReference>
<gene>
    <name evidence="3" type="ORF">L3081_14160</name>
</gene>